<dbReference type="InterPro" id="IPR006047">
    <property type="entry name" value="GH13_cat_dom"/>
</dbReference>
<dbReference type="InterPro" id="IPR017853">
    <property type="entry name" value="GH"/>
</dbReference>
<dbReference type="SMART" id="SM00642">
    <property type="entry name" value="Aamy"/>
    <property type="match status" value="1"/>
</dbReference>
<evidence type="ECO:0000313" key="7">
    <source>
        <dbReference type="Proteomes" id="UP000526625"/>
    </source>
</evidence>
<dbReference type="Gene3D" id="3.20.20.80">
    <property type="entry name" value="Glycosidases"/>
    <property type="match status" value="1"/>
</dbReference>
<keyword evidence="1 4" id="KW-0378">Hydrolase</keyword>
<accession>A0A6P1C307</accession>
<dbReference type="AlphaFoldDB" id="A0A6P1C307"/>
<dbReference type="GO" id="GO:0005975">
    <property type="term" value="P:carbohydrate metabolic process"/>
    <property type="evidence" value="ECO:0007669"/>
    <property type="project" value="InterPro"/>
</dbReference>
<dbReference type="Pfam" id="PF00128">
    <property type="entry name" value="Alpha-amylase"/>
    <property type="match status" value="1"/>
</dbReference>
<protein>
    <submittedName>
        <fullName evidence="4">Cyclomaltodextrinase</fullName>
        <ecNumber evidence="4">3.2.1.54</ecNumber>
    </submittedName>
    <submittedName>
        <fullName evidence="5">DUF3459 domain-containing protein</fullName>
    </submittedName>
</protein>
<keyword evidence="2 4" id="KW-0326">Glycosidase</keyword>
<comment type="caution">
    <text evidence="5">The sequence shown here is derived from an EMBL/GenBank/DDBJ whole genome shotgun (WGS) entry which is preliminary data.</text>
</comment>
<name>A0A6P1C307_RHITR</name>
<gene>
    <name evidence="4" type="ORF">GGD45_003801</name>
    <name evidence="5" type="ORF">GXW80_11300</name>
</gene>
<dbReference type="EMBL" id="JAADZA010000009">
    <property type="protein sequence ID" value="NEV11579.1"/>
    <property type="molecule type" value="Genomic_DNA"/>
</dbReference>
<evidence type="ECO:0000313" key="6">
    <source>
        <dbReference type="Proteomes" id="UP000471190"/>
    </source>
</evidence>
<keyword evidence="7" id="KW-1185">Reference proteome</keyword>
<dbReference type="PANTHER" id="PTHR10357:SF210">
    <property type="entry name" value="MALTODEXTRIN GLUCOSIDASE"/>
    <property type="match status" value="1"/>
</dbReference>
<evidence type="ECO:0000256" key="2">
    <source>
        <dbReference type="ARBA" id="ARBA00023295"/>
    </source>
</evidence>
<evidence type="ECO:0000313" key="4">
    <source>
        <dbReference type="EMBL" id="MBB6493375.1"/>
    </source>
</evidence>
<dbReference type="Proteomes" id="UP000526625">
    <property type="component" value="Unassembled WGS sequence"/>
</dbReference>
<reference evidence="5 6" key="1">
    <citation type="submission" date="2020-02" db="EMBL/GenBank/DDBJ databases">
        <title>Draft genome sequence of Rhizobium tropici.</title>
        <authorList>
            <person name="Khayi S."/>
            <person name="Jemo M."/>
        </authorList>
    </citation>
    <scope>NUCLEOTIDE SEQUENCE [LARGE SCALE GENOMIC DNA]</scope>
    <source>
        <strain evidence="5 6">A12</strain>
    </source>
</reference>
<dbReference type="EMBL" id="JACHBF010000010">
    <property type="protein sequence ID" value="MBB6493375.1"/>
    <property type="molecule type" value="Genomic_DNA"/>
</dbReference>
<organism evidence="5 6">
    <name type="scientific">Rhizobium tropici</name>
    <dbReference type="NCBI Taxonomy" id="398"/>
    <lineage>
        <taxon>Bacteria</taxon>
        <taxon>Pseudomonadati</taxon>
        <taxon>Pseudomonadota</taxon>
        <taxon>Alphaproteobacteria</taxon>
        <taxon>Hyphomicrobiales</taxon>
        <taxon>Rhizobiaceae</taxon>
        <taxon>Rhizobium/Agrobacterium group</taxon>
        <taxon>Rhizobium</taxon>
    </lineage>
</organism>
<sequence>MTHWIDSAIFWHIYPLGFVGAEQRVHAGIHHRLSHIVDWLDYAVALGASGLLLGPIFASSTHGYDTIDHFRIDPRLGDDCDFDQLIMEARRRGLKVILDGVFNHVGRDFPLFRAAIENGTASRAASWFRLLGGKDDTGGPAYATFEGHHALVALNHDSSDVTAYVTSVMDHWLDRGASGWRLDAAYAVSRPFWKTVLMDVRQRHPHAYIFGEVIHGDYNGFVTATGVDGVTQYELWKAIWSAINDCNLFELQWALERHNGFLERFVPLTFVGNHDVTRLASRLTDERHIAHALAILMTVGGMPAIYAGDEQAFRGVKENRAGGDDAIRPAFPARPEELAPFGWPIYRLHQQLIGVRRRHPWLVRAKSRKVHLTARQAVWAMEANNQTILVALNLRDGDAILPAPGAKNVLAGTAAAITTELDRSTAIRLPGYGWAVLSTEKQ</sequence>
<dbReference type="SUPFAM" id="SSF51445">
    <property type="entry name" value="(Trans)glycosidases"/>
    <property type="match status" value="1"/>
</dbReference>
<reference evidence="4 7" key="2">
    <citation type="submission" date="2020-08" db="EMBL/GenBank/DDBJ databases">
        <title>Genomic Encyclopedia of Type Strains, Phase IV (KMG-V): Genome sequencing to study the core and pangenomes of soil and plant-associated prokaryotes.</title>
        <authorList>
            <person name="Whitman W."/>
        </authorList>
    </citation>
    <scope>NUCLEOTIDE SEQUENCE [LARGE SCALE GENOMIC DNA]</scope>
    <source>
        <strain evidence="4 7">SEMIA 4059</strain>
    </source>
</reference>
<dbReference type="CDD" id="cd11354">
    <property type="entry name" value="AmyAc_bac_CMD_like"/>
    <property type="match status" value="1"/>
</dbReference>
<dbReference type="EC" id="3.2.1.54" evidence="4"/>
<evidence type="ECO:0000256" key="1">
    <source>
        <dbReference type="ARBA" id="ARBA00022801"/>
    </source>
</evidence>
<proteinExistence type="predicted"/>
<evidence type="ECO:0000313" key="5">
    <source>
        <dbReference type="EMBL" id="NEV11579.1"/>
    </source>
</evidence>
<dbReference type="GO" id="GO:0047798">
    <property type="term" value="F:cyclomaltodextrinase activity"/>
    <property type="evidence" value="ECO:0007669"/>
    <property type="project" value="UniProtKB-EC"/>
</dbReference>
<dbReference type="Proteomes" id="UP000471190">
    <property type="component" value="Unassembled WGS sequence"/>
</dbReference>
<dbReference type="RefSeq" id="WP_015343220.1">
    <property type="nucleotide sequence ID" value="NZ_JAADZA010000009.1"/>
</dbReference>
<evidence type="ECO:0000259" key="3">
    <source>
        <dbReference type="SMART" id="SM00642"/>
    </source>
</evidence>
<dbReference type="PANTHER" id="PTHR10357">
    <property type="entry name" value="ALPHA-AMYLASE FAMILY MEMBER"/>
    <property type="match status" value="1"/>
</dbReference>
<feature type="domain" description="Glycosyl hydrolase family 13 catalytic" evidence="3">
    <location>
        <begin position="12"/>
        <end position="356"/>
    </location>
</feature>